<organism evidence="1 2">
    <name type="scientific">Lentzea flava</name>
    <dbReference type="NCBI Taxonomy" id="103732"/>
    <lineage>
        <taxon>Bacteria</taxon>
        <taxon>Bacillati</taxon>
        <taxon>Actinomycetota</taxon>
        <taxon>Actinomycetes</taxon>
        <taxon>Pseudonocardiales</taxon>
        <taxon>Pseudonocardiaceae</taxon>
        <taxon>Lentzea</taxon>
    </lineage>
</organism>
<dbReference type="EMBL" id="BMRE01000004">
    <property type="protein sequence ID" value="GGU26567.1"/>
    <property type="molecule type" value="Genomic_DNA"/>
</dbReference>
<protein>
    <recommendedName>
        <fullName evidence="3">Proteins of 100 residues with WXG</fullName>
    </recommendedName>
</protein>
<reference evidence="2" key="1">
    <citation type="journal article" date="2019" name="Int. J. Syst. Evol. Microbiol.">
        <title>The Global Catalogue of Microorganisms (GCM) 10K type strain sequencing project: providing services to taxonomists for standard genome sequencing and annotation.</title>
        <authorList>
            <consortium name="The Broad Institute Genomics Platform"/>
            <consortium name="The Broad Institute Genome Sequencing Center for Infectious Disease"/>
            <person name="Wu L."/>
            <person name="Ma J."/>
        </authorList>
    </citation>
    <scope>NUCLEOTIDE SEQUENCE [LARGE SCALE GENOMIC DNA]</scope>
    <source>
        <strain evidence="2">JCM 3296</strain>
    </source>
</reference>
<gene>
    <name evidence="1" type="ORF">GCM10010178_18680</name>
</gene>
<comment type="caution">
    <text evidence="1">The sequence shown here is derived from an EMBL/GenBank/DDBJ whole genome shotgun (WGS) entry which is preliminary data.</text>
</comment>
<sequence length="243" mass="26571">MAPMPGSEEMKGLFDRGFEGLEDKARECGDKFNAAVHHINDWRFVLGPAMLAIRPALDIVRDGLEKLFKLIRTAVEHHFPVVSLIVQSFRWIEDVQRPVVGLTHDASDLVDNWTGEASAKYQRKITSQNEAIAVFATKADSVSKWLMDIAKYNIEYMTELAKMATGFLGALVTAAIEGATVIGIPFAVKDLAGAIGTLVTQALDNLVGIAKRFAEALSKVRDLMSLTAEPKFPNGNWPQAVSG</sequence>
<dbReference type="Proteomes" id="UP000649573">
    <property type="component" value="Unassembled WGS sequence"/>
</dbReference>
<dbReference type="InterPro" id="IPR036689">
    <property type="entry name" value="ESAT-6-like_sf"/>
</dbReference>
<name>A0ABQ2UE99_9PSEU</name>
<proteinExistence type="predicted"/>
<evidence type="ECO:0008006" key="3">
    <source>
        <dbReference type="Google" id="ProtNLM"/>
    </source>
</evidence>
<evidence type="ECO:0000313" key="2">
    <source>
        <dbReference type="Proteomes" id="UP000649573"/>
    </source>
</evidence>
<dbReference type="SUPFAM" id="SSF140453">
    <property type="entry name" value="EsxAB dimer-like"/>
    <property type="match status" value="1"/>
</dbReference>
<keyword evidence="2" id="KW-1185">Reference proteome</keyword>
<accession>A0ABQ2UE99</accession>
<evidence type="ECO:0000313" key="1">
    <source>
        <dbReference type="EMBL" id="GGU26567.1"/>
    </source>
</evidence>